<evidence type="ECO:0000313" key="1">
    <source>
        <dbReference type="EMBL" id="CAF0813552.1"/>
    </source>
</evidence>
<keyword evidence="2" id="KW-1185">Reference proteome</keyword>
<accession>A0A813TRY0</accession>
<dbReference type="AlphaFoldDB" id="A0A813TRY0"/>
<proteinExistence type="predicted"/>
<name>A0A813TRY0_9BILA</name>
<evidence type="ECO:0000313" key="2">
    <source>
        <dbReference type="Proteomes" id="UP000663879"/>
    </source>
</evidence>
<reference evidence="1" key="1">
    <citation type="submission" date="2021-02" db="EMBL/GenBank/DDBJ databases">
        <authorList>
            <person name="Nowell W R."/>
        </authorList>
    </citation>
    <scope>NUCLEOTIDE SEQUENCE</scope>
    <source>
        <strain evidence="1">Ploen Becks lab</strain>
    </source>
</reference>
<gene>
    <name evidence="1" type="ORF">OXX778_LOCUS7098</name>
</gene>
<dbReference type="Proteomes" id="UP000663879">
    <property type="component" value="Unassembled WGS sequence"/>
</dbReference>
<protein>
    <submittedName>
        <fullName evidence="1">Uncharacterized protein</fullName>
    </submittedName>
</protein>
<sequence length="142" mass="17033">MNFNSPIINRLRSNRNYQETNMLKKTVKRKKKSVNEDVEFHEIVDQICTPLAPSTSTSNFEEDFLSGFCFDQEDSYENFIVSDFDKLDLNSDLKTEESWYVSFSKRNGYKLYSYGYCYTAEKQCYMHYCRIKNRLLTKNYFE</sequence>
<comment type="caution">
    <text evidence="1">The sequence shown here is derived from an EMBL/GenBank/DDBJ whole genome shotgun (WGS) entry which is preliminary data.</text>
</comment>
<dbReference type="EMBL" id="CAJNOC010000884">
    <property type="protein sequence ID" value="CAF0813552.1"/>
    <property type="molecule type" value="Genomic_DNA"/>
</dbReference>
<organism evidence="1 2">
    <name type="scientific">Brachionus calyciflorus</name>
    <dbReference type="NCBI Taxonomy" id="104777"/>
    <lineage>
        <taxon>Eukaryota</taxon>
        <taxon>Metazoa</taxon>
        <taxon>Spiralia</taxon>
        <taxon>Gnathifera</taxon>
        <taxon>Rotifera</taxon>
        <taxon>Eurotatoria</taxon>
        <taxon>Monogononta</taxon>
        <taxon>Pseudotrocha</taxon>
        <taxon>Ploima</taxon>
        <taxon>Brachionidae</taxon>
        <taxon>Brachionus</taxon>
    </lineage>
</organism>